<dbReference type="KEGG" id="psco:LY89DRAFT_722728"/>
<dbReference type="GeneID" id="28828478"/>
<gene>
    <name evidence="2" type="ORF">LY89DRAFT_722728</name>
</gene>
<dbReference type="RefSeq" id="XP_018065963.1">
    <property type="nucleotide sequence ID" value="XM_018218752.1"/>
</dbReference>
<dbReference type="EMBL" id="KQ947426">
    <property type="protein sequence ID" value="KUJ11608.1"/>
    <property type="molecule type" value="Genomic_DNA"/>
</dbReference>
<accession>A0A194WUH1</accession>
<evidence type="ECO:0000313" key="3">
    <source>
        <dbReference type="Proteomes" id="UP000070700"/>
    </source>
</evidence>
<reference evidence="2 3" key="1">
    <citation type="submission" date="2015-10" db="EMBL/GenBank/DDBJ databases">
        <title>Full genome of DAOMC 229536 Phialocephala scopiformis, a fungal endophyte of spruce producing the potent anti-insectan compound rugulosin.</title>
        <authorList>
            <consortium name="DOE Joint Genome Institute"/>
            <person name="Walker A.K."/>
            <person name="Frasz S.L."/>
            <person name="Seifert K.A."/>
            <person name="Miller J.D."/>
            <person name="Mondo S.J."/>
            <person name="Labutti K."/>
            <person name="Lipzen A."/>
            <person name="Dockter R."/>
            <person name="Kennedy M."/>
            <person name="Grigoriev I.V."/>
            <person name="Spatafora J.W."/>
        </authorList>
    </citation>
    <scope>NUCLEOTIDE SEQUENCE [LARGE SCALE GENOMIC DNA]</scope>
    <source>
        <strain evidence="2 3">CBS 120377</strain>
    </source>
</reference>
<proteinExistence type="predicted"/>
<dbReference type="Proteomes" id="UP000070700">
    <property type="component" value="Unassembled WGS sequence"/>
</dbReference>
<organism evidence="2 3">
    <name type="scientific">Mollisia scopiformis</name>
    <name type="common">Conifer needle endophyte fungus</name>
    <name type="synonym">Phialocephala scopiformis</name>
    <dbReference type="NCBI Taxonomy" id="149040"/>
    <lineage>
        <taxon>Eukaryota</taxon>
        <taxon>Fungi</taxon>
        <taxon>Dikarya</taxon>
        <taxon>Ascomycota</taxon>
        <taxon>Pezizomycotina</taxon>
        <taxon>Leotiomycetes</taxon>
        <taxon>Helotiales</taxon>
        <taxon>Mollisiaceae</taxon>
        <taxon>Mollisia</taxon>
    </lineage>
</organism>
<name>A0A194WUH1_MOLSC</name>
<sequence length="211" mass="22765">MSASATTHPPETSFGTVTSWLPLTTPFVSPDGCSSALWARWGFIQSESYNALAFDPSYDGISFDGRLSCLPPEAKLWWERDSSVKSGVSTEYSIGLIVCPQDYATVGTSIVGAGSTWVACCPSSSSGAKIEIGVGIGGAVICLLAFLLLPIRHQLKERKAGTQLEFSREGRPEWKVELLGAGKILAHHELPAMHETDMDITSIPQWHELPV</sequence>
<evidence type="ECO:0000313" key="2">
    <source>
        <dbReference type="EMBL" id="KUJ11608.1"/>
    </source>
</evidence>
<keyword evidence="3" id="KW-1185">Reference proteome</keyword>
<dbReference type="AlphaFoldDB" id="A0A194WUH1"/>
<protein>
    <submittedName>
        <fullName evidence="2">Uncharacterized protein</fullName>
    </submittedName>
</protein>
<feature type="transmembrane region" description="Helical" evidence="1">
    <location>
        <begin position="130"/>
        <end position="149"/>
    </location>
</feature>
<keyword evidence="1" id="KW-0812">Transmembrane</keyword>
<evidence type="ECO:0000256" key="1">
    <source>
        <dbReference type="SAM" id="Phobius"/>
    </source>
</evidence>
<keyword evidence="1" id="KW-1133">Transmembrane helix</keyword>
<keyword evidence="1" id="KW-0472">Membrane</keyword>
<dbReference type="InParanoid" id="A0A194WUH1"/>
<dbReference type="OrthoDB" id="4497263at2759"/>